<reference evidence="1" key="1">
    <citation type="submission" date="2020-02" db="EMBL/GenBank/DDBJ databases">
        <title>Unexpected conservation and global transmission of agrobacterial virulence plasmids.</title>
        <authorList>
            <person name="Weisberg A.J."/>
            <person name="Davis E.W. II"/>
            <person name="Tabima J.R."/>
            <person name="Belcher M.S."/>
            <person name="Miller M."/>
            <person name="Kuo C.-H."/>
            <person name="Loper J.E."/>
            <person name="Grunwald N.J."/>
            <person name="Putnam M.L."/>
            <person name="Chang J.H."/>
        </authorList>
    </citation>
    <scope>NUCLEOTIDE SEQUENCE</scope>
    <source>
        <strain evidence="1">Q15/94</strain>
    </source>
</reference>
<gene>
    <name evidence="1" type="ORF">G6M86_03570</name>
</gene>
<proteinExistence type="predicted"/>
<accession>A0AAJ4T8X9</accession>
<dbReference type="Proteomes" id="UP000663946">
    <property type="component" value="Chromosome 1"/>
</dbReference>
<sequence length="70" mass="7632">MTIRLSQPQAVLLTELRSAGSKGVFKSTAYSPADHLVAMGYAKWSRKFDNGRSGCLMITPKGVAFKEGRL</sequence>
<protein>
    <submittedName>
        <fullName evidence="1">Uncharacterized protein</fullName>
    </submittedName>
</protein>
<evidence type="ECO:0000313" key="1">
    <source>
        <dbReference type="EMBL" id="QTG12376.1"/>
    </source>
</evidence>
<dbReference type="EMBL" id="CP049216">
    <property type="protein sequence ID" value="QTG12376.1"/>
    <property type="molecule type" value="Genomic_DNA"/>
</dbReference>
<evidence type="ECO:0000313" key="2">
    <source>
        <dbReference type="Proteomes" id="UP000663946"/>
    </source>
</evidence>
<dbReference type="RefSeq" id="WP_333721847.1">
    <property type="nucleotide sequence ID" value="NZ_CP049216.1"/>
</dbReference>
<name>A0AAJ4T8X9_AGRTU</name>
<dbReference type="AlphaFoldDB" id="A0AAJ4T8X9"/>
<dbReference type="SUPFAM" id="SSF46785">
    <property type="entry name" value="Winged helix' DNA-binding domain"/>
    <property type="match status" value="1"/>
</dbReference>
<dbReference type="InterPro" id="IPR036390">
    <property type="entry name" value="WH_DNA-bd_sf"/>
</dbReference>
<organism evidence="1 2">
    <name type="scientific">Agrobacterium tumefaciens</name>
    <dbReference type="NCBI Taxonomy" id="358"/>
    <lineage>
        <taxon>Bacteria</taxon>
        <taxon>Pseudomonadati</taxon>
        <taxon>Pseudomonadota</taxon>
        <taxon>Alphaproteobacteria</taxon>
        <taxon>Hyphomicrobiales</taxon>
        <taxon>Rhizobiaceae</taxon>
        <taxon>Rhizobium/Agrobacterium group</taxon>
        <taxon>Agrobacterium</taxon>
        <taxon>Agrobacterium tumefaciens complex</taxon>
    </lineage>
</organism>